<gene>
    <name evidence="2" type="ORF">U6N30_03280</name>
</gene>
<dbReference type="RefSeq" id="WP_324278646.1">
    <property type="nucleotide sequence ID" value="NZ_CP141261.1"/>
</dbReference>
<evidence type="ECO:0000256" key="1">
    <source>
        <dbReference type="SAM" id="MobiDB-lite"/>
    </source>
</evidence>
<reference evidence="2 3" key="1">
    <citation type="submission" date="2023-12" db="EMBL/GenBank/DDBJ databases">
        <title>Blastococcus brunescens sp. nov., an actonobacterium isolated from sandstone collected in sahara desert.</title>
        <authorList>
            <person name="Gtari M."/>
            <person name="Ghodhbane F."/>
        </authorList>
    </citation>
    <scope>NUCLEOTIDE SEQUENCE [LARGE SCALE GENOMIC DNA]</scope>
    <source>
        <strain evidence="2 3">BMG 8361</strain>
    </source>
</reference>
<dbReference type="Proteomes" id="UP001324287">
    <property type="component" value="Chromosome"/>
</dbReference>
<name>A0ABZ1BC38_9ACTN</name>
<feature type="region of interest" description="Disordered" evidence="1">
    <location>
        <begin position="1"/>
        <end position="35"/>
    </location>
</feature>
<keyword evidence="3" id="KW-1185">Reference proteome</keyword>
<proteinExistence type="predicted"/>
<organism evidence="2 3">
    <name type="scientific">Blastococcus brunescens</name>
    <dbReference type="NCBI Taxonomy" id="1564165"/>
    <lineage>
        <taxon>Bacteria</taxon>
        <taxon>Bacillati</taxon>
        <taxon>Actinomycetota</taxon>
        <taxon>Actinomycetes</taxon>
        <taxon>Geodermatophilales</taxon>
        <taxon>Geodermatophilaceae</taxon>
        <taxon>Blastococcus</taxon>
    </lineage>
</organism>
<protein>
    <submittedName>
        <fullName evidence="2">Uncharacterized protein</fullName>
    </submittedName>
</protein>
<accession>A0ABZ1BC38</accession>
<dbReference type="EMBL" id="CP141261">
    <property type="protein sequence ID" value="WRL67339.1"/>
    <property type="molecule type" value="Genomic_DNA"/>
</dbReference>
<evidence type="ECO:0000313" key="2">
    <source>
        <dbReference type="EMBL" id="WRL67339.1"/>
    </source>
</evidence>
<sequence>MEARLEKSGACVGAVIQRKKKNPPRSSPTSRRPMTTFCPRLIVENVERARSIVPASAAFIRPASS</sequence>
<evidence type="ECO:0000313" key="3">
    <source>
        <dbReference type="Proteomes" id="UP001324287"/>
    </source>
</evidence>